<name>A0ABM9W0Z8_9FIRM</name>
<evidence type="ECO:0000313" key="2">
    <source>
        <dbReference type="Proteomes" id="UP000245702"/>
    </source>
</evidence>
<dbReference type="Proteomes" id="UP000245702">
    <property type="component" value="Unassembled WGS sequence"/>
</dbReference>
<accession>A0ABM9W0Z8</accession>
<evidence type="ECO:0000313" key="1">
    <source>
        <dbReference type="EMBL" id="CVK18768.1"/>
    </source>
</evidence>
<proteinExistence type="predicted"/>
<gene>
    <name evidence="1" type="ORF">SSPH_01412</name>
</gene>
<protein>
    <submittedName>
        <fullName evidence="1">Uncharacterized protein</fullName>
    </submittedName>
</protein>
<organism evidence="1 2">
    <name type="scientific">Sporomusa sphaeroides DSM 2875</name>
    <dbReference type="NCBI Taxonomy" id="1337886"/>
    <lineage>
        <taxon>Bacteria</taxon>
        <taxon>Bacillati</taxon>
        <taxon>Bacillota</taxon>
        <taxon>Negativicutes</taxon>
        <taxon>Selenomonadales</taxon>
        <taxon>Sporomusaceae</taxon>
        <taxon>Sporomusa</taxon>
    </lineage>
</organism>
<keyword evidence="2" id="KW-1185">Reference proteome</keyword>
<comment type="caution">
    <text evidence="1">The sequence shown here is derived from an EMBL/GenBank/DDBJ whole genome shotgun (WGS) entry which is preliminary data.</text>
</comment>
<dbReference type="EMBL" id="FCOW01000005">
    <property type="protein sequence ID" value="CVK18768.1"/>
    <property type="molecule type" value="Genomic_DNA"/>
</dbReference>
<sequence>MIKIRISRADLMAGNYDASEVIENYPDPKDHPNPLKAIAGFIADDILKDNQARQELGLEPLD</sequence>
<dbReference type="RefSeq" id="WP_075752623.1">
    <property type="nucleotide sequence ID" value="NZ_CP146991.1"/>
</dbReference>
<reference evidence="1 2" key="1">
    <citation type="submission" date="2016-01" db="EMBL/GenBank/DDBJ databases">
        <authorList>
            <person name="Brown R."/>
        </authorList>
    </citation>
    <scope>NUCLEOTIDE SEQUENCE [LARGE SCALE GENOMIC DNA]</scope>
    <source>
        <strain evidence="1">Sporomusa sphaeroides DSM 2875</strain>
    </source>
</reference>